<gene>
    <name evidence="2" type="ORF">jhhlp_007206</name>
</gene>
<dbReference type="InParanoid" id="A0A2N3N202"/>
<feature type="compositionally biased region" description="Polar residues" evidence="1">
    <location>
        <begin position="22"/>
        <end position="41"/>
    </location>
</feature>
<sequence>MSTKPDGTPWTFRPCDGIPGTVASQYPPSVGSSDTSTTRSSYEYEHRPDLSWAIRTPGYASLREYRLRERWEIWEAIQSVSTLGADTEDSDSPELHRTETGSDRPLISAALSRPNGPIEKVFTCLCNFFSRSASPASTLPKPYAPFTSSNSADCIHEWPATTHGSATLPSFSRRNTGRIAVQKRQEKKSSFLSPFNALYSRFFKAKPFPLDSRQTSPSDFPCHSQRSSEGFALAPLEPATLPRDVTSGSSSFSSIGFSLGSEQSLAISCSKA</sequence>
<evidence type="ECO:0000256" key="1">
    <source>
        <dbReference type="SAM" id="MobiDB-lite"/>
    </source>
</evidence>
<dbReference type="AlphaFoldDB" id="A0A2N3N202"/>
<protein>
    <submittedName>
        <fullName evidence="2">Uncharacterized protein</fullName>
    </submittedName>
</protein>
<accession>A0A2N3N202</accession>
<feature type="region of interest" description="Disordered" evidence="1">
    <location>
        <begin position="1"/>
        <end position="44"/>
    </location>
</feature>
<organism evidence="2 3">
    <name type="scientific">Lomentospora prolificans</name>
    <dbReference type="NCBI Taxonomy" id="41688"/>
    <lineage>
        <taxon>Eukaryota</taxon>
        <taxon>Fungi</taxon>
        <taxon>Dikarya</taxon>
        <taxon>Ascomycota</taxon>
        <taxon>Pezizomycotina</taxon>
        <taxon>Sordariomycetes</taxon>
        <taxon>Hypocreomycetidae</taxon>
        <taxon>Microascales</taxon>
        <taxon>Microascaceae</taxon>
        <taxon>Lomentospora</taxon>
    </lineage>
</organism>
<dbReference type="EMBL" id="NLAX01001034">
    <property type="protein sequence ID" value="PKS06458.1"/>
    <property type="molecule type" value="Genomic_DNA"/>
</dbReference>
<reference evidence="2 3" key="1">
    <citation type="journal article" date="2017" name="G3 (Bethesda)">
        <title>First Draft Genome Sequence of the Pathogenic Fungus Lomentospora prolificans (Formerly Scedosporium prolificans).</title>
        <authorList>
            <person name="Luo R."/>
            <person name="Zimin A."/>
            <person name="Workman R."/>
            <person name="Fan Y."/>
            <person name="Pertea G."/>
            <person name="Grossman N."/>
            <person name="Wear M.P."/>
            <person name="Jia B."/>
            <person name="Miller H."/>
            <person name="Casadevall A."/>
            <person name="Timp W."/>
            <person name="Zhang S.X."/>
            <person name="Salzberg S.L."/>
        </authorList>
    </citation>
    <scope>NUCLEOTIDE SEQUENCE [LARGE SCALE GENOMIC DNA]</scope>
    <source>
        <strain evidence="2 3">JHH-5317</strain>
    </source>
</reference>
<comment type="caution">
    <text evidence="2">The sequence shown here is derived from an EMBL/GenBank/DDBJ whole genome shotgun (WGS) entry which is preliminary data.</text>
</comment>
<dbReference type="Proteomes" id="UP000233524">
    <property type="component" value="Unassembled WGS sequence"/>
</dbReference>
<name>A0A2N3N202_9PEZI</name>
<evidence type="ECO:0000313" key="3">
    <source>
        <dbReference type="Proteomes" id="UP000233524"/>
    </source>
</evidence>
<feature type="region of interest" description="Disordered" evidence="1">
    <location>
        <begin position="82"/>
        <end position="101"/>
    </location>
</feature>
<dbReference type="VEuPathDB" id="FungiDB:jhhlp_007206"/>
<evidence type="ECO:0000313" key="2">
    <source>
        <dbReference type="EMBL" id="PKS06458.1"/>
    </source>
</evidence>
<keyword evidence="3" id="KW-1185">Reference proteome</keyword>
<proteinExistence type="predicted"/>